<dbReference type="PROSITE" id="PS51352">
    <property type="entry name" value="THIOREDOXIN_2"/>
    <property type="match status" value="1"/>
</dbReference>
<evidence type="ECO:0000313" key="5">
    <source>
        <dbReference type="EMBL" id="AQT46864.1"/>
    </source>
</evidence>
<dbReference type="PANTHER" id="PTHR13887:SF56">
    <property type="entry name" value="THIOREDOXIN-LIKE REDUCTASE RV2466C"/>
    <property type="match status" value="1"/>
</dbReference>
<comment type="function">
    <text evidence="1">May be required for disulfide bond formation in some proteins.</text>
</comment>
<dbReference type="Gene3D" id="3.40.30.10">
    <property type="entry name" value="Glutaredoxin"/>
    <property type="match status" value="1"/>
</dbReference>
<dbReference type="AlphaFoldDB" id="A0A1U9MG38"/>
<evidence type="ECO:0000256" key="1">
    <source>
        <dbReference type="ARBA" id="ARBA00003565"/>
    </source>
</evidence>
<comment type="similarity">
    <text evidence="2">Belongs to the thioredoxin family. DsbA subfamily.</text>
</comment>
<feature type="chain" id="PRO_5012617672" evidence="3">
    <location>
        <begin position="33"/>
        <end position="244"/>
    </location>
</feature>
<protein>
    <submittedName>
        <fullName evidence="5">Protein-disulfide isomerase</fullName>
    </submittedName>
</protein>
<dbReference type="InterPro" id="IPR013766">
    <property type="entry name" value="Thioredoxin_domain"/>
</dbReference>
<dbReference type="STRING" id="1686310.BBC0244_007400"/>
<gene>
    <name evidence="5" type="ORF">BBC0122_007350</name>
</gene>
<dbReference type="Pfam" id="PF13462">
    <property type="entry name" value="Thioredoxin_4"/>
    <property type="match status" value="1"/>
</dbReference>
<dbReference type="InterPro" id="IPR012336">
    <property type="entry name" value="Thioredoxin-like_fold"/>
</dbReference>
<dbReference type="GO" id="GO:0016853">
    <property type="term" value="F:isomerase activity"/>
    <property type="evidence" value="ECO:0007669"/>
    <property type="project" value="UniProtKB-KW"/>
</dbReference>
<name>A0A1U9MG38_9HYPH</name>
<dbReference type="OrthoDB" id="8478320at2"/>
<keyword evidence="6" id="KW-1185">Reference proteome</keyword>
<keyword evidence="5" id="KW-0413">Isomerase</keyword>
<accession>A0A1U9MG38</accession>
<proteinExistence type="inferred from homology"/>
<sequence length="244" mass="26727">MLNTKNSRHLRFFAAALGLFATTCFTVLPSYAAENKPAEAKTDEAKSADNKASVAKTTEVKSSGTVDMTKLLEPGKGKEMVEGKADAPVTIVEYASVTCGHCAAFYNETLPSIREKYIKTGKARLVFREFAYDPRAQAGYMLARCAPEDRYFPMIQVLFEKQMEWAAASDALPPLKKIAAMAGLDDNAFEACLKNQSVLDEVKSSFERGKEFGVTSTPTFFINGKKYEGALSVDDMSSVIDSFL</sequence>
<evidence type="ECO:0000256" key="3">
    <source>
        <dbReference type="SAM" id="SignalP"/>
    </source>
</evidence>
<keyword evidence="3" id="KW-0732">Signal</keyword>
<dbReference type="KEGG" id="bapi:BBC0122_007350"/>
<dbReference type="InterPro" id="IPR036249">
    <property type="entry name" value="Thioredoxin-like_sf"/>
</dbReference>
<organism evidence="5 6">
    <name type="scientific">Bartonella choladocola</name>
    <dbReference type="NCBI Taxonomy" id="2750995"/>
    <lineage>
        <taxon>Bacteria</taxon>
        <taxon>Pseudomonadati</taxon>
        <taxon>Pseudomonadota</taxon>
        <taxon>Alphaproteobacteria</taxon>
        <taxon>Hyphomicrobiales</taxon>
        <taxon>Bartonellaceae</taxon>
        <taxon>Bartonella</taxon>
    </lineage>
</organism>
<dbReference type="Proteomes" id="UP000189632">
    <property type="component" value="Chromosome"/>
</dbReference>
<dbReference type="RefSeq" id="WP_077991465.1">
    <property type="nucleotide sequence ID" value="NZ_CP015625.1"/>
</dbReference>
<dbReference type="EMBL" id="CP015625">
    <property type="protein sequence ID" value="AQT46864.1"/>
    <property type="molecule type" value="Genomic_DNA"/>
</dbReference>
<dbReference type="SUPFAM" id="SSF52833">
    <property type="entry name" value="Thioredoxin-like"/>
    <property type="match status" value="1"/>
</dbReference>
<evidence type="ECO:0000259" key="4">
    <source>
        <dbReference type="PROSITE" id="PS51352"/>
    </source>
</evidence>
<evidence type="ECO:0000256" key="2">
    <source>
        <dbReference type="ARBA" id="ARBA00005791"/>
    </source>
</evidence>
<feature type="signal peptide" evidence="3">
    <location>
        <begin position="1"/>
        <end position="32"/>
    </location>
</feature>
<reference evidence="5 6" key="1">
    <citation type="submission" date="2016-11" db="EMBL/GenBank/DDBJ databases">
        <title>Comparative genomics of Bartonella apis.</title>
        <authorList>
            <person name="Engel P."/>
        </authorList>
    </citation>
    <scope>NUCLEOTIDE SEQUENCE [LARGE SCALE GENOMIC DNA]</scope>
    <source>
        <strain evidence="5 6">BBC0122</strain>
    </source>
</reference>
<evidence type="ECO:0000313" key="6">
    <source>
        <dbReference type="Proteomes" id="UP000189632"/>
    </source>
</evidence>
<dbReference type="PANTHER" id="PTHR13887">
    <property type="entry name" value="GLUTATHIONE S-TRANSFERASE KAPPA"/>
    <property type="match status" value="1"/>
</dbReference>
<feature type="domain" description="Thioredoxin" evidence="4">
    <location>
        <begin position="32"/>
        <end position="244"/>
    </location>
</feature>